<dbReference type="Gene3D" id="3.40.50.1400">
    <property type="match status" value="2"/>
</dbReference>
<comment type="subcellular location">
    <subcellularLocation>
        <location evidence="8">Mitochondrion inner membrane</location>
    </subcellularLocation>
</comment>
<protein>
    <recommendedName>
        <fullName evidence="8">Ferrochelatase</fullName>
        <ecNumber evidence="8">4.98.1.1</ecNumber>
    </recommendedName>
</protein>
<name>A0ABM1B5J6_LIMPO</name>
<keyword evidence="5 8" id="KW-0456">Lyase</keyword>
<dbReference type="InterPro" id="IPR033659">
    <property type="entry name" value="Ferrochelatase_N"/>
</dbReference>
<dbReference type="CDD" id="cd03411">
    <property type="entry name" value="Ferrochelatase_N"/>
    <property type="match status" value="1"/>
</dbReference>
<dbReference type="PANTHER" id="PTHR11108">
    <property type="entry name" value="FERROCHELATASE"/>
    <property type="match status" value="1"/>
</dbReference>
<dbReference type="GeneID" id="106460127"/>
<dbReference type="PROSITE" id="PS00534">
    <property type="entry name" value="FERROCHELATASE"/>
    <property type="match status" value="1"/>
</dbReference>
<evidence type="ECO:0000313" key="10">
    <source>
        <dbReference type="RefSeq" id="XP_013775263.1"/>
    </source>
</evidence>
<dbReference type="Pfam" id="PF00762">
    <property type="entry name" value="Ferrochelatase"/>
    <property type="match status" value="1"/>
</dbReference>
<keyword evidence="8" id="KW-0496">Mitochondrion</keyword>
<comment type="pathway">
    <text evidence="1 8">Porphyrin-containing compound metabolism; protoheme biosynthesis; protoheme from protoporphyrin-IX: step 1/1.</text>
</comment>
<keyword evidence="6 8" id="KW-0627">Porphyrin biosynthesis</keyword>
<accession>A0ABM1B5J6</accession>
<dbReference type="NCBIfam" id="TIGR00109">
    <property type="entry name" value="hemH"/>
    <property type="match status" value="1"/>
</dbReference>
<evidence type="ECO:0000256" key="2">
    <source>
        <dbReference type="ARBA" id="ARBA00007718"/>
    </source>
</evidence>
<dbReference type="EC" id="4.98.1.1" evidence="8"/>
<sequence>MAAVTISVGRRSLYLWNSIWRYGKSLCWAGFGGRRTVSTSNHFMKAEETSQSPTETTQELKNKKVKTGILMLNMGGPSSLDEVGGFLERLFLDKDIISLPVQWKLGPAIARRRTPKIQEKYREIGGGSPIKLWTEKQGKQMVELLDKVCPETAPHQYYIGFRYASPLTEDVLEQMERDGVQRAVAFSQYPQYSCSTSGSSFNAIYRHYAKRGEPTRMKWSFLDRWPTHPGLIQAFAEMIKDEIKKFPSDVSDDIVILFSAHSLPMKVVNRGDPYPAEVAATVSRVMELLRWSHPYRLVWQSKVGPIPWLGPQTDKAMRGFVNNGHKNFLMVPITFVNEHIETLHEMDIEYGQELAEELGVLNFRRVAAPNDNPVFIQALVEIVKNHLVSGELCSQQLKILCPMCVNPVCLQVRNWILSTSN</sequence>
<evidence type="ECO:0000256" key="1">
    <source>
        <dbReference type="ARBA" id="ARBA00004943"/>
    </source>
</evidence>
<dbReference type="SUPFAM" id="SSF53800">
    <property type="entry name" value="Chelatase"/>
    <property type="match status" value="1"/>
</dbReference>
<keyword evidence="3 8" id="KW-0408">Iron</keyword>
<evidence type="ECO:0000256" key="7">
    <source>
        <dbReference type="ARBA" id="ARBA00049915"/>
    </source>
</evidence>
<dbReference type="HAMAP" id="MF_00323">
    <property type="entry name" value="Ferrochelatase"/>
    <property type="match status" value="1"/>
</dbReference>
<dbReference type="PANTHER" id="PTHR11108:SF1">
    <property type="entry name" value="FERROCHELATASE, MITOCHONDRIAL"/>
    <property type="match status" value="1"/>
</dbReference>
<comment type="catalytic activity">
    <reaction evidence="7">
        <text>heme b + 2 H(+) = protoporphyrin IX + Fe(2+)</text>
        <dbReference type="Rhea" id="RHEA:22584"/>
        <dbReference type="ChEBI" id="CHEBI:15378"/>
        <dbReference type="ChEBI" id="CHEBI:29033"/>
        <dbReference type="ChEBI" id="CHEBI:57306"/>
        <dbReference type="ChEBI" id="CHEBI:60344"/>
        <dbReference type="EC" id="4.98.1.1"/>
    </reaction>
    <physiologicalReaction direction="right-to-left" evidence="7">
        <dbReference type="Rhea" id="RHEA:22586"/>
    </physiologicalReaction>
</comment>
<dbReference type="InterPro" id="IPR033644">
    <property type="entry name" value="Ferrochelatase_C"/>
</dbReference>
<gene>
    <name evidence="10" type="primary">LOC106460127</name>
</gene>
<evidence type="ECO:0000256" key="6">
    <source>
        <dbReference type="ARBA" id="ARBA00023244"/>
    </source>
</evidence>
<reference evidence="10" key="1">
    <citation type="submission" date="2025-08" db="UniProtKB">
        <authorList>
            <consortium name="RefSeq"/>
        </authorList>
    </citation>
    <scope>IDENTIFICATION</scope>
    <source>
        <tissue evidence="10">Muscle</tissue>
    </source>
</reference>
<dbReference type="Proteomes" id="UP000694941">
    <property type="component" value="Unplaced"/>
</dbReference>
<evidence type="ECO:0000256" key="5">
    <source>
        <dbReference type="ARBA" id="ARBA00023239"/>
    </source>
</evidence>
<keyword evidence="8" id="KW-0472">Membrane</keyword>
<comment type="function">
    <text evidence="8">Catalyzes the ferrous insertion into protoporphyrin IX.</text>
</comment>
<evidence type="ECO:0000256" key="4">
    <source>
        <dbReference type="ARBA" id="ARBA00023133"/>
    </source>
</evidence>
<evidence type="ECO:0000313" key="9">
    <source>
        <dbReference type="Proteomes" id="UP000694941"/>
    </source>
</evidence>
<evidence type="ECO:0000256" key="8">
    <source>
        <dbReference type="RuleBase" id="RU000607"/>
    </source>
</evidence>
<keyword evidence="8" id="KW-0999">Mitochondrion inner membrane</keyword>
<proteinExistence type="inferred from homology"/>
<keyword evidence="4 8" id="KW-0350">Heme biosynthesis</keyword>
<dbReference type="CDD" id="cd00419">
    <property type="entry name" value="Ferrochelatase_C"/>
    <property type="match status" value="1"/>
</dbReference>
<evidence type="ECO:0000256" key="3">
    <source>
        <dbReference type="ARBA" id="ARBA00023004"/>
    </source>
</evidence>
<organism evidence="9 10">
    <name type="scientific">Limulus polyphemus</name>
    <name type="common">Atlantic horseshoe crab</name>
    <dbReference type="NCBI Taxonomy" id="6850"/>
    <lineage>
        <taxon>Eukaryota</taxon>
        <taxon>Metazoa</taxon>
        <taxon>Ecdysozoa</taxon>
        <taxon>Arthropoda</taxon>
        <taxon>Chelicerata</taxon>
        <taxon>Merostomata</taxon>
        <taxon>Xiphosura</taxon>
        <taxon>Limulidae</taxon>
        <taxon>Limulus</taxon>
    </lineage>
</organism>
<keyword evidence="9" id="KW-1185">Reference proteome</keyword>
<dbReference type="InterPro" id="IPR001015">
    <property type="entry name" value="Ferrochelatase"/>
</dbReference>
<dbReference type="InterPro" id="IPR019772">
    <property type="entry name" value="Ferrochelatase_AS"/>
</dbReference>
<comment type="similarity">
    <text evidence="2 8">Belongs to the ferrochelatase family.</text>
</comment>
<dbReference type="RefSeq" id="XP_013775263.1">
    <property type="nucleotide sequence ID" value="XM_013919809.1"/>
</dbReference>